<sequence>MTQFGSGVAGLSSSGIGFNHSGLGLMFKRWVESVSSESDISVVSSIAYAGKYDSRVDSPTRRKKSVPHSEQPVEEVPILDDVNILDSKDTDTTHLPKIRTRPNWLKPIPEEDILKTLEPDWVIPPNDLPEAENNWANALAKKKKLTKDDLEGPAYMTVKPFHTNNISLQFQMEDFYRLLSNKIDLINVEGHRVVPDVSKPSPLGGPPAVKEVVQIALQDLLKERFRDLSEAEMKEILHDQIFKSEKDKSRKRNCDDQDPPPPTRKESEQSKKKKQDSNVSGSKQPPAPQSSAWKLLTLDKLLLAPSSRSDNERRCALSISKLKVAHYLDFGLEELVLSLWNASERDYDISAAYVKSHMWILSVTSLKMYEIYGYTYLREIVLRIADYNEYKISEADFKNLHLNNFKDLYFLHLQGKLNHLPRSDKVHLFNAVNMWIRNIVIRQRVADLQLGIESYQTKLNL</sequence>
<proteinExistence type="predicted"/>
<reference evidence="2" key="1">
    <citation type="journal article" date="2019" name="Sci. Rep.">
        <title>Draft genome of Tanacetum cinerariifolium, the natural source of mosquito coil.</title>
        <authorList>
            <person name="Yamashiro T."/>
            <person name="Shiraishi A."/>
            <person name="Satake H."/>
            <person name="Nakayama K."/>
        </authorList>
    </citation>
    <scope>NUCLEOTIDE SEQUENCE</scope>
</reference>
<gene>
    <name evidence="2" type="ORF">Tci_576627</name>
</gene>
<organism evidence="2">
    <name type="scientific">Tanacetum cinerariifolium</name>
    <name type="common">Dalmatian daisy</name>
    <name type="synonym">Chrysanthemum cinerariifolium</name>
    <dbReference type="NCBI Taxonomy" id="118510"/>
    <lineage>
        <taxon>Eukaryota</taxon>
        <taxon>Viridiplantae</taxon>
        <taxon>Streptophyta</taxon>
        <taxon>Embryophyta</taxon>
        <taxon>Tracheophyta</taxon>
        <taxon>Spermatophyta</taxon>
        <taxon>Magnoliopsida</taxon>
        <taxon>eudicotyledons</taxon>
        <taxon>Gunneridae</taxon>
        <taxon>Pentapetalae</taxon>
        <taxon>asterids</taxon>
        <taxon>campanulids</taxon>
        <taxon>Asterales</taxon>
        <taxon>Asteraceae</taxon>
        <taxon>Asteroideae</taxon>
        <taxon>Anthemideae</taxon>
        <taxon>Anthemidinae</taxon>
        <taxon>Tanacetum</taxon>
    </lineage>
</organism>
<evidence type="ECO:0000313" key="2">
    <source>
        <dbReference type="EMBL" id="GFA04655.1"/>
    </source>
</evidence>
<comment type="caution">
    <text evidence="2">The sequence shown here is derived from an EMBL/GenBank/DDBJ whole genome shotgun (WGS) entry which is preliminary data.</text>
</comment>
<accession>A0A699J2F1</accession>
<protein>
    <submittedName>
        <fullName evidence="2">Uncharacterized protein</fullName>
    </submittedName>
</protein>
<dbReference type="EMBL" id="BKCJ010360709">
    <property type="protein sequence ID" value="GFA04655.1"/>
    <property type="molecule type" value="Genomic_DNA"/>
</dbReference>
<feature type="compositionally biased region" description="Basic and acidic residues" evidence="1">
    <location>
        <begin position="245"/>
        <end position="255"/>
    </location>
</feature>
<evidence type="ECO:0000256" key="1">
    <source>
        <dbReference type="SAM" id="MobiDB-lite"/>
    </source>
</evidence>
<name>A0A699J2F1_TANCI</name>
<dbReference type="AlphaFoldDB" id="A0A699J2F1"/>
<feature type="region of interest" description="Disordered" evidence="1">
    <location>
        <begin position="245"/>
        <end position="290"/>
    </location>
</feature>